<evidence type="ECO:0000256" key="5">
    <source>
        <dbReference type="ARBA" id="ARBA00022741"/>
    </source>
</evidence>
<evidence type="ECO:0000313" key="15">
    <source>
        <dbReference type="Proteomes" id="UP000030755"/>
    </source>
</evidence>
<dbReference type="EMBL" id="ML004925">
    <property type="protein sequence ID" value="RKP21839.1"/>
    <property type="molecule type" value="Genomic_DNA"/>
</dbReference>
<name>A0A075AQL6_ROZAC</name>
<keyword evidence="15" id="KW-1185">Reference proteome</keyword>
<keyword evidence="7 9" id="KW-0067">ATP-binding</keyword>
<keyword evidence="3 10" id="KW-0723">Serine/threonine-protein kinase</keyword>
<sequence length="410" mass="46718">MFISLDDFTLEEKVGEGTFGEVYKGLHKSSGEKVALKRLLVHKRETGFPLTSIREISVLQSLMHLNIINIHSFCTGPGESGDDIYMVFPYMEHDLTGILENQTIKLSNSIIKCYMKQLFEDIFFILMLAGFIHRDIKASNLLIDNNGNLKIADFGLARKYNSITLTPGVVTRWYRAPEVLLGLKEYTPAIDIWSGGCVFAEMFKREPIFQGSSDIDQLELIIKYLGNIDERNMPGYKNCIVSPRRLNNQGGSEQLRLYLNTFIQDNTAIELIEKILCLNPHTRLKASSVLTDNYFWSFPLPIKKEEIPSFPSSHEIDKRKPRKRELETKYNHINLGKNNSILSRHPPPPEGKLGNRHPPPPSMNHLSRTKASKRPRIDSYIPSKKVKESIGLPPSSKPMTDEIEDGEIFE</sequence>
<dbReference type="EMBL" id="KE561145">
    <property type="protein sequence ID" value="EPZ32541.1"/>
    <property type="molecule type" value="Genomic_DNA"/>
</dbReference>
<evidence type="ECO:0000256" key="9">
    <source>
        <dbReference type="PROSITE-ProRule" id="PRU10141"/>
    </source>
</evidence>
<comment type="subcellular location">
    <subcellularLocation>
        <location evidence="1">Nucleus</location>
    </subcellularLocation>
</comment>
<comment type="similarity">
    <text evidence="2">Belongs to the protein kinase superfamily. CMGC Ser/Thr protein kinase family. CDC2/CDKX subfamily.</text>
</comment>
<feature type="binding site" evidence="9">
    <location>
        <position position="37"/>
    </location>
    <ligand>
        <name>ATP</name>
        <dbReference type="ChEBI" id="CHEBI:30616"/>
    </ligand>
</feature>
<accession>A0A075AQL6</accession>
<dbReference type="InterPro" id="IPR000719">
    <property type="entry name" value="Prot_kinase_dom"/>
</dbReference>
<dbReference type="InterPro" id="IPR011009">
    <property type="entry name" value="Kinase-like_dom_sf"/>
</dbReference>
<dbReference type="STRING" id="988480.A0A075AQL6"/>
<keyword evidence="8" id="KW-0539">Nucleus</keyword>
<dbReference type="AlphaFoldDB" id="A0A075AQL6"/>
<evidence type="ECO:0000256" key="4">
    <source>
        <dbReference type="ARBA" id="ARBA00022679"/>
    </source>
</evidence>
<dbReference type="Pfam" id="PF00069">
    <property type="entry name" value="Pkinase"/>
    <property type="match status" value="1"/>
</dbReference>
<dbReference type="HOGENOM" id="CLU_000288_181_1_1"/>
<dbReference type="OMA" id="PPNYSQT"/>
<organism evidence="13 15">
    <name type="scientific">Rozella allomycis (strain CSF55)</name>
    <dbReference type="NCBI Taxonomy" id="988480"/>
    <lineage>
        <taxon>Eukaryota</taxon>
        <taxon>Fungi</taxon>
        <taxon>Fungi incertae sedis</taxon>
        <taxon>Cryptomycota</taxon>
        <taxon>Cryptomycota incertae sedis</taxon>
        <taxon>Rozella</taxon>
    </lineage>
</organism>
<keyword evidence="4" id="KW-0808">Transferase</keyword>
<feature type="domain" description="Protein kinase" evidence="12">
    <location>
        <begin position="8"/>
        <end position="295"/>
    </location>
</feature>
<dbReference type="OrthoDB" id="28397at2759"/>
<keyword evidence="5 9" id="KW-0547">Nucleotide-binding</keyword>
<dbReference type="PROSITE" id="PS50011">
    <property type="entry name" value="PROTEIN_KINASE_DOM"/>
    <property type="match status" value="1"/>
</dbReference>
<evidence type="ECO:0000256" key="3">
    <source>
        <dbReference type="ARBA" id="ARBA00022527"/>
    </source>
</evidence>
<dbReference type="GO" id="GO:0004693">
    <property type="term" value="F:cyclin-dependent protein serine/threonine kinase activity"/>
    <property type="evidence" value="ECO:0007669"/>
    <property type="project" value="TreeGrafter"/>
</dbReference>
<evidence type="ECO:0000256" key="8">
    <source>
        <dbReference type="ARBA" id="ARBA00023242"/>
    </source>
</evidence>
<dbReference type="Proteomes" id="UP000030755">
    <property type="component" value="Unassembled WGS sequence"/>
</dbReference>
<dbReference type="Gene3D" id="3.30.200.20">
    <property type="entry name" value="Phosphorylase Kinase, domain 1"/>
    <property type="match status" value="1"/>
</dbReference>
<protein>
    <submittedName>
        <fullName evidence="14">Kinase-like protein</fullName>
    </submittedName>
    <submittedName>
        <fullName evidence="13">Protein kinase, catalytic domain-containing protein</fullName>
    </submittedName>
</protein>
<feature type="compositionally biased region" description="Acidic residues" evidence="11">
    <location>
        <begin position="401"/>
        <end position="410"/>
    </location>
</feature>
<evidence type="ECO:0000313" key="16">
    <source>
        <dbReference type="Proteomes" id="UP000281549"/>
    </source>
</evidence>
<evidence type="ECO:0000256" key="11">
    <source>
        <dbReference type="SAM" id="MobiDB-lite"/>
    </source>
</evidence>
<feature type="region of interest" description="Disordered" evidence="11">
    <location>
        <begin position="330"/>
        <end position="410"/>
    </location>
</feature>
<evidence type="ECO:0000256" key="2">
    <source>
        <dbReference type="ARBA" id="ARBA00006485"/>
    </source>
</evidence>
<dbReference type="InterPro" id="IPR017441">
    <property type="entry name" value="Protein_kinase_ATP_BS"/>
</dbReference>
<evidence type="ECO:0000256" key="10">
    <source>
        <dbReference type="RuleBase" id="RU000304"/>
    </source>
</evidence>
<reference evidence="16" key="2">
    <citation type="journal article" date="2018" name="Nat. Microbiol.">
        <title>Leveraging single-cell genomics to expand the fungal tree of life.</title>
        <authorList>
            <person name="Ahrendt S.R."/>
            <person name="Quandt C.A."/>
            <person name="Ciobanu D."/>
            <person name="Clum A."/>
            <person name="Salamov A."/>
            <person name="Andreopoulos B."/>
            <person name="Cheng J.F."/>
            <person name="Woyke T."/>
            <person name="Pelin A."/>
            <person name="Henrissat B."/>
            <person name="Reynolds N.K."/>
            <person name="Benny G.L."/>
            <person name="Smith M.E."/>
            <person name="James T.Y."/>
            <person name="Grigoriev I.V."/>
        </authorList>
    </citation>
    <scope>NUCLEOTIDE SEQUENCE [LARGE SCALE GENOMIC DNA]</scope>
    <source>
        <strain evidence="16">CSF55</strain>
    </source>
</reference>
<dbReference type="PROSITE" id="PS00107">
    <property type="entry name" value="PROTEIN_KINASE_ATP"/>
    <property type="match status" value="1"/>
</dbReference>
<dbReference type="GO" id="GO:0005634">
    <property type="term" value="C:nucleus"/>
    <property type="evidence" value="ECO:0007669"/>
    <property type="project" value="UniProtKB-SubCell"/>
</dbReference>
<proteinExistence type="inferred from homology"/>
<evidence type="ECO:0000313" key="14">
    <source>
        <dbReference type="EMBL" id="RKP21839.1"/>
    </source>
</evidence>
<dbReference type="PANTHER" id="PTHR24056:SF233">
    <property type="entry name" value="CYCLIN-DEPENDENT KINASE 9"/>
    <property type="match status" value="1"/>
</dbReference>
<evidence type="ECO:0000256" key="1">
    <source>
        <dbReference type="ARBA" id="ARBA00004123"/>
    </source>
</evidence>
<evidence type="ECO:0000256" key="6">
    <source>
        <dbReference type="ARBA" id="ARBA00022777"/>
    </source>
</evidence>
<evidence type="ECO:0000313" key="13">
    <source>
        <dbReference type="EMBL" id="EPZ32541.1"/>
    </source>
</evidence>
<dbReference type="Proteomes" id="UP000281549">
    <property type="component" value="Unassembled WGS sequence"/>
</dbReference>
<dbReference type="SUPFAM" id="SSF56112">
    <property type="entry name" value="Protein kinase-like (PK-like)"/>
    <property type="match status" value="1"/>
</dbReference>
<dbReference type="GO" id="GO:0005524">
    <property type="term" value="F:ATP binding"/>
    <property type="evidence" value="ECO:0007669"/>
    <property type="project" value="UniProtKB-UniRule"/>
</dbReference>
<gene>
    <name evidence="13" type="ORF">O9G_002318</name>
    <name evidence="14" type="ORF">ROZALSC1DRAFT_26771</name>
</gene>
<dbReference type="PROSITE" id="PS00108">
    <property type="entry name" value="PROTEIN_KINASE_ST"/>
    <property type="match status" value="1"/>
</dbReference>
<dbReference type="SMART" id="SM00220">
    <property type="entry name" value="S_TKc"/>
    <property type="match status" value="1"/>
</dbReference>
<keyword evidence="6 13" id="KW-0418">Kinase</keyword>
<reference evidence="14" key="3">
    <citation type="submission" date="2018-08" db="EMBL/GenBank/DDBJ databases">
        <title>Leveraging single-cell genomics to expand the Fungal Tree of Life.</title>
        <authorList>
            <consortium name="DOE Joint Genome Institute"/>
            <person name="Ahrendt S.R."/>
            <person name="Quandt C.A."/>
            <person name="Ciobanu D."/>
            <person name="Clum A."/>
            <person name="Salamov A."/>
            <person name="Andreopoulos B."/>
            <person name="Cheng J.-F."/>
            <person name="Woyke T."/>
            <person name="Pelin A."/>
            <person name="Henrissat B."/>
            <person name="Reynolds N."/>
            <person name="Benny G.L."/>
            <person name="Smith M.E."/>
            <person name="James T.Y."/>
            <person name="Grigoriev I.V."/>
        </authorList>
    </citation>
    <scope>NUCLEOTIDE SEQUENCE</scope>
    <source>
        <strain evidence="14">CSF55</strain>
    </source>
</reference>
<reference evidence="13 15" key="1">
    <citation type="journal article" date="2013" name="Curr. Biol.">
        <title>Shared signatures of parasitism and phylogenomics unite Cryptomycota and microsporidia.</title>
        <authorList>
            <person name="James T.Y."/>
            <person name="Pelin A."/>
            <person name="Bonen L."/>
            <person name="Ahrendt S."/>
            <person name="Sain D."/>
            <person name="Corradi N."/>
            <person name="Stajich J.E."/>
        </authorList>
    </citation>
    <scope>NUCLEOTIDE SEQUENCE [LARGE SCALE GENOMIC DNA]</scope>
    <source>
        <strain evidence="13">CSF55</strain>
        <strain evidence="13">CSF55</strain>
    </source>
</reference>
<evidence type="ECO:0000259" key="12">
    <source>
        <dbReference type="PROSITE" id="PS50011"/>
    </source>
</evidence>
<dbReference type="Gene3D" id="1.10.510.10">
    <property type="entry name" value="Transferase(Phosphotransferase) domain 1"/>
    <property type="match status" value="1"/>
</dbReference>
<evidence type="ECO:0000256" key="7">
    <source>
        <dbReference type="ARBA" id="ARBA00022840"/>
    </source>
</evidence>
<dbReference type="FunFam" id="1.10.510.10:FF:000624">
    <property type="entry name" value="Mitogen-activated protein kinase"/>
    <property type="match status" value="1"/>
</dbReference>
<dbReference type="InterPro" id="IPR050108">
    <property type="entry name" value="CDK"/>
</dbReference>
<dbReference type="InterPro" id="IPR008271">
    <property type="entry name" value="Ser/Thr_kinase_AS"/>
</dbReference>
<dbReference type="PANTHER" id="PTHR24056">
    <property type="entry name" value="CELL DIVISION PROTEIN KINASE"/>
    <property type="match status" value="1"/>
</dbReference>